<keyword evidence="2" id="KW-1185">Reference proteome</keyword>
<comment type="caution">
    <text evidence="1">The sequence shown here is derived from an EMBL/GenBank/DDBJ whole genome shotgun (WGS) entry which is preliminary data.</text>
</comment>
<proteinExistence type="predicted"/>
<name>A0AAN7UYG3_9PEZI</name>
<evidence type="ECO:0000313" key="1">
    <source>
        <dbReference type="EMBL" id="KAK5635928.1"/>
    </source>
</evidence>
<sequence length="201" mass="23253">MNIFEAEGGCRTMAETFSYSIQRGTSPDKSKHEAVDNAEASDWLMEATVDLSQDLETSKKELDIIRFILQEMELQSRIDRYQPSPARDGKLEIMKTCREYSSSRCDLLRERLRQVQFWAHTRMLGQRVPDRVPDEWRLADVAWRKWLSEQASSQADKPSGGARASSFDQCLDNMREASSDVAWRVWGALPYILGADIWFRH</sequence>
<evidence type="ECO:0000313" key="2">
    <source>
        <dbReference type="Proteomes" id="UP001305414"/>
    </source>
</evidence>
<dbReference type="AlphaFoldDB" id="A0AAN7UYG3"/>
<dbReference type="Proteomes" id="UP001305414">
    <property type="component" value="Unassembled WGS sequence"/>
</dbReference>
<organism evidence="1 2">
    <name type="scientific">Xylaria bambusicola</name>
    <dbReference type="NCBI Taxonomy" id="326684"/>
    <lineage>
        <taxon>Eukaryota</taxon>
        <taxon>Fungi</taxon>
        <taxon>Dikarya</taxon>
        <taxon>Ascomycota</taxon>
        <taxon>Pezizomycotina</taxon>
        <taxon>Sordariomycetes</taxon>
        <taxon>Xylariomycetidae</taxon>
        <taxon>Xylariales</taxon>
        <taxon>Xylariaceae</taxon>
        <taxon>Xylaria</taxon>
    </lineage>
</organism>
<accession>A0AAN7UYG3</accession>
<reference evidence="1 2" key="1">
    <citation type="submission" date="2023-10" db="EMBL/GenBank/DDBJ databases">
        <title>Draft genome sequence of Xylaria bambusicola isolate GMP-LS, the root and basal stem rot pathogen of sugarcane in Indonesia.</title>
        <authorList>
            <person name="Selvaraj P."/>
            <person name="Muralishankar V."/>
            <person name="Muruganantham S."/>
            <person name="Sp S."/>
            <person name="Haryani S."/>
            <person name="Lau K.J.X."/>
            <person name="Naqvi N.I."/>
        </authorList>
    </citation>
    <scope>NUCLEOTIDE SEQUENCE [LARGE SCALE GENOMIC DNA]</scope>
    <source>
        <strain evidence="1">GMP-LS</strain>
    </source>
</reference>
<dbReference type="EMBL" id="JAWHQM010000059">
    <property type="protein sequence ID" value="KAK5635928.1"/>
    <property type="molecule type" value="Genomic_DNA"/>
</dbReference>
<protein>
    <submittedName>
        <fullName evidence="1">Uncharacterized protein</fullName>
    </submittedName>
</protein>
<gene>
    <name evidence="1" type="ORF">RRF57_011640</name>
</gene>